<accession>A0A084VNW6</accession>
<evidence type="ECO:0000256" key="3">
    <source>
        <dbReference type="ARBA" id="ARBA00022525"/>
    </source>
</evidence>
<feature type="chain" id="PRO_5001783628" evidence="4">
    <location>
        <begin position="17"/>
        <end position="145"/>
    </location>
</feature>
<dbReference type="Proteomes" id="UP000030765">
    <property type="component" value="Unassembled WGS sequence"/>
</dbReference>
<dbReference type="Gene3D" id="1.10.238.20">
    <property type="entry name" value="Pheromone/general odorant binding protein domain"/>
    <property type="match status" value="1"/>
</dbReference>
<sequence length="145" mass="16469">MKTLLVSASLFALTHGVYVMRTFADAATYKDECVEQYHAKGNSLIDYMRQVYRDDDADDDSHWCVIRCILLKSGLLLLDGAVDAFQVDNIHEQMQQSNAIVEDPEDIRSETNRCLRESDRRTQQQANLSHELTVGSTDQLISKSL</sequence>
<dbReference type="AlphaFoldDB" id="A0A084VNW6"/>
<evidence type="ECO:0000313" key="6">
    <source>
        <dbReference type="EnsemblMetazoa" id="ASIC007109-PA"/>
    </source>
</evidence>
<protein>
    <submittedName>
        <fullName evidence="5">AGAP000279-PA-like protein</fullName>
    </submittedName>
</protein>
<dbReference type="Pfam" id="PF01395">
    <property type="entry name" value="PBP_GOBP"/>
    <property type="match status" value="1"/>
</dbReference>
<dbReference type="InterPro" id="IPR036728">
    <property type="entry name" value="PBP_GOBP_sf"/>
</dbReference>
<comment type="subcellular location">
    <subcellularLocation>
        <location evidence="1">Secreted</location>
    </subcellularLocation>
</comment>
<reference evidence="5 7" key="1">
    <citation type="journal article" date="2014" name="BMC Genomics">
        <title>Genome sequence of Anopheles sinensis provides insight into genetics basis of mosquito competence for malaria parasites.</title>
        <authorList>
            <person name="Zhou D."/>
            <person name="Zhang D."/>
            <person name="Ding G."/>
            <person name="Shi L."/>
            <person name="Hou Q."/>
            <person name="Ye Y."/>
            <person name="Xu Y."/>
            <person name="Zhou H."/>
            <person name="Xiong C."/>
            <person name="Li S."/>
            <person name="Yu J."/>
            <person name="Hong S."/>
            <person name="Yu X."/>
            <person name="Zou P."/>
            <person name="Chen C."/>
            <person name="Chang X."/>
            <person name="Wang W."/>
            <person name="Lv Y."/>
            <person name="Sun Y."/>
            <person name="Ma L."/>
            <person name="Shen B."/>
            <person name="Zhu C."/>
        </authorList>
    </citation>
    <scope>NUCLEOTIDE SEQUENCE [LARGE SCALE GENOMIC DNA]</scope>
</reference>
<dbReference type="GO" id="GO:0005549">
    <property type="term" value="F:odorant binding"/>
    <property type="evidence" value="ECO:0007669"/>
    <property type="project" value="InterPro"/>
</dbReference>
<dbReference type="GO" id="GO:0005576">
    <property type="term" value="C:extracellular region"/>
    <property type="evidence" value="ECO:0007669"/>
    <property type="project" value="UniProtKB-SubCell"/>
</dbReference>
<dbReference type="STRING" id="74873.A0A084VNW6"/>
<evidence type="ECO:0000313" key="5">
    <source>
        <dbReference type="EMBL" id="KFB39660.1"/>
    </source>
</evidence>
<keyword evidence="3" id="KW-0964">Secreted</keyword>
<organism evidence="6 7">
    <name type="scientific">Anopheles sinensis</name>
    <name type="common">Mosquito</name>
    <dbReference type="NCBI Taxonomy" id="74873"/>
    <lineage>
        <taxon>Eukaryota</taxon>
        <taxon>Metazoa</taxon>
        <taxon>Ecdysozoa</taxon>
        <taxon>Arthropoda</taxon>
        <taxon>Hexapoda</taxon>
        <taxon>Insecta</taxon>
        <taxon>Pterygota</taxon>
        <taxon>Neoptera</taxon>
        <taxon>Endopterygota</taxon>
        <taxon>Diptera</taxon>
        <taxon>Nematocera</taxon>
        <taxon>Culicoidea</taxon>
        <taxon>Culicidae</taxon>
        <taxon>Anophelinae</taxon>
        <taxon>Anopheles</taxon>
    </lineage>
</organism>
<dbReference type="OrthoDB" id="7732224at2759"/>
<evidence type="ECO:0000256" key="2">
    <source>
        <dbReference type="ARBA" id="ARBA00008098"/>
    </source>
</evidence>
<gene>
    <name evidence="5" type="ORF">ZHAS_00007109</name>
</gene>
<dbReference type="EMBL" id="KE524996">
    <property type="protein sequence ID" value="KFB39660.1"/>
    <property type="molecule type" value="Genomic_DNA"/>
</dbReference>
<keyword evidence="7" id="KW-1185">Reference proteome</keyword>
<keyword evidence="4" id="KW-0732">Signal</keyword>
<comment type="similarity">
    <text evidence="2">Belongs to the PBP/GOBP family.</text>
</comment>
<dbReference type="InterPro" id="IPR006170">
    <property type="entry name" value="PBP/GOBP"/>
</dbReference>
<proteinExistence type="inferred from homology"/>
<evidence type="ECO:0000313" key="7">
    <source>
        <dbReference type="Proteomes" id="UP000030765"/>
    </source>
</evidence>
<feature type="signal peptide" evidence="4">
    <location>
        <begin position="1"/>
        <end position="16"/>
    </location>
</feature>
<evidence type="ECO:0000256" key="4">
    <source>
        <dbReference type="SAM" id="SignalP"/>
    </source>
</evidence>
<dbReference type="SUPFAM" id="SSF47565">
    <property type="entry name" value="Insect pheromone/odorant-binding proteins"/>
    <property type="match status" value="1"/>
</dbReference>
<dbReference type="EnsemblMetazoa" id="ASIC007109-RA">
    <property type="protein sequence ID" value="ASIC007109-PA"/>
    <property type="gene ID" value="ASIC007109"/>
</dbReference>
<name>A0A084VNW6_ANOSI</name>
<reference evidence="6" key="2">
    <citation type="submission" date="2020-05" db="UniProtKB">
        <authorList>
            <consortium name="EnsemblMetazoa"/>
        </authorList>
    </citation>
    <scope>IDENTIFICATION</scope>
</reference>
<evidence type="ECO:0000256" key="1">
    <source>
        <dbReference type="ARBA" id="ARBA00004613"/>
    </source>
</evidence>
<dbReference type="VEuPathDB" id="VectorBase:ASIC007109"/>
<dbReference type="VEuPathDB" id="VectorBase:ASIS019912"/>
<dbReference type="OMA" id="FACIQST"/>
<dbReference type="EMBL" id="ATLV01014933">
    <property type="status" value="NOT_ANNOTATED_CDS"/>
    <property type="molecule type" value="Genomic_DNA"/>
</dbReference>